<organism evidence="2">
    <name type="scientific">Ignisphaera aggregans</name>
    <dbReference type="NCBI Taxonomy" id="334771"/>
    <lineage>
        <taxon>Archaea</taxon>
        <taxon>Thermoproteota</taxon>
        <taxon>Thermoprotei</taxon>
        <taxon>Desulfurococcales</taxon>
        <taxon>Desulfurococcaceae</taxon>
        <taxon>Ignisphaera</taxon>
    </lineage>
</organism>
<dbReference type="EMBL" id="DRUB01000141">
    <property type="protein sequence ID" value="HHR96621.1"/>
    <property type="molecule type" value="Genomic_DNA"/>
</dbReference>
<comment type="caution">
    <text evidence="2">The sequence shown here is derived from an EMBL/GenBank/DDBJ whole genome shotgun (WGS) entry which is preliminary data.</text>
</comment>
<dbReference type="Pfam" id="PF01969">
    <property type="entry name" value="Ni_insertion"/>
    <property type="match status" value="1"/>
</dbReference>
<evidence type="ECO:0000313" key="2">
    <source>
        <dbReference type="EMBL" id="HHR96621.1"/>
    </source>
</evidence>
<proteinExistence type="predicted"/>
<keyword evidence="1" id="KW-0533">Nickel</keyword>
<name>A0A7C5UYM6_9CREN</name>
<dbReference type="Gene3D" id="3.30.70.1380">
    <property type="entry name" value="Transcriptional regulatory protein pf0864 domain like"/>
    <property type="match status" value="1"/>
</dbReference>
<dbReference type="PANTHER" id="PTHR36566:SF1">
    <property type="entry name" value="PYRIDINIUM-3,5-BISTHIOCARBOXYLIC ACID MONONUCLEOTIDE NICKEL INSERTION PROTEIN"/>
    <property type="match status" value="1"/>
</dbReference>
<sequence length="183" mass="20536">MVQGEKDLGIVPNIVRVFSGEKIDSLDDGYRLESIAVLETDIDDVSGEVVGYVFEKLLQLGARDVSIVPIYMKKNRPGYTVRVITDIEKSGELVKTLIEELGTLGVRYTTYNRIVVPNREIVPIVIDINGHKKEVLIKISRDCKGNIVSIKPEYESIKRIAQDLKIPLRKVLNAVHRALSSLH</sequence>
<dbReference type="InterPro" id="IPR002822">
    <property type="entry name" value="Ni_insertion"/>
</dbReference>
<dbReference type="Gene3D" id="3.10.20.300">
    <property type="entry name" value="mk0293 like domain"/>
    <property type="match status" value="1"/>
</dbReference>
<accession>A0A7C5UYM6</accession>
<reference evidence="2" key="1">
    <citation type="journal article" date="2020" name="mSystems">
        <title>Genome- and Community-Level Interaction Insights into Carbon Utilization and Element Cycling Functions of Hydrothermarchaeota in Hydrothermal Sediment.</title>
        <authorList>
            <person name="Zhou Z."/>
            <person name="Liu Y."/>
            <person name="Xu W."/>
            <person name="Pan J."/>
            <person name="Luo Z.H."/>
            <person name="Li M."/>
        </authorList>
    </citation>
    <scope>NUCLEOTIDE SEQUENCE [LARGE SCALE GENOMIC DNA]</scope>
    <source>
        <strain evidence="2">SpSt-1</strain>
    </source>
</reference>
<protein>
    <submittedName>
        <fullName evidence="2">DUF111 family protein</fullName>
    </submittedName>
</protein>
<gene>
    <name evidence="2" type="ORF">ENL47_07420</name>
</gene>
<dbReference type="AlphaFoldDB" id="A0A7C5UYM6"/>
<evidence type="ECO:0000256" key="1">
    <source>
        <dbReference type="ARBA" id="ARBA00022596"/>
    </source>
</evidence>
<dbReference type="PANTHER" id="PTHR36566">
    <property type="entry name" value="NICKEL INSERTION PROTEIN-RELATED"/>
    <property type="match status" value="1"/>
</dbReference>